<dbReference type="EMBL" id="ACIO01000073">
    <property type="protein sequence ID" value="EFD00728.1"/>
    <property type="molecule type" value="Genomic_DNA"/>
</dbReference>
<evidence type="ECO:0000313" key="1">
    <source>
        <dbReference type="EMBL" id="EFD00728.1"/>
    </source>
</evidence>
<dbReference type="SUPFAM" id="SSF102405">
    <property type="entry name" value="MCP/YpsA-like"/>
    <property type="match status" value="1"/>
</dbReference>
<name>D3ABQ5_9FIRM</name>
<accession>D3ABQ5</accession>
<dbReference type="Gene3D" id="3.40.50.450">
    <property type="match status" value="1"/>
</dbReference>
<dbReference type="Proteomes" id="UP000004968">
    <property type="component" value="Unassembled WGS sequence"/>
</dbReference>
<proteinExistence type="predicted"/>
<organism evidence="1 2">
    <name type="scientific">Hungatella hathewayi DSM 13479</name>
    <dbReference type="NCBI Taxonomy" id="566550"/>
    <lineage>
        <taxon>Bacteria</taxon>
        <taxon>Bacillati</taxon>
        <taxon>Bacillota</taxon>
        <taxon>Clostridia</taxon>
        <taxon>Lachnospirales</taxon>
        <taxon>Lachnospiraceae</taxon>
        <taxon>Hungatella</taxon>
    </lineage>
</organism>
<dbReference type="PANTHER" id="PTHR38440">
    <property type="entry name" value="UPF0398 PROTEIN YPSA"/>
    <property type="match status" value="1"/>
</dbReference>
<evidence type="ECO:0000313" key="2">
    <source>
        <dbReference type="Proteomes" id="UP000004968"/>
    </source>
</evidence>
<evidence type="ECO:0008006" key="3">
    <source>
        <dbReference type="Google" id="ProtNLM"/>
    </source>
</evidence>
<dbReference type="AlphaFoldDB" id="D3ABQ5"/>
<gene>
    <name evidence="1" type="ORF">CLOSTHATH_01033</name>
</gene>
<dbReference type="HOGENOM" id="CLU_108363_1_0_9"/>
<protein>
    <recommendedName>
        <fullName evidence="3">DUF1273 family protein</fullName>
    </recommendedName>
</protein>
<dbReference type="RefSeq" id="WP_006771575.1">
    <property type="nucleotide sequence ID" value="NZ_GG667616.1"/>
</dbReference>
<dbReference type="PANTHER" id="PTHR38440:SF1">
    <property type="entry name" value="UPF0398 PROTEIN SPR0331"/>
    <property type="match status" value="1"/>
</dbReference>
<comment type="caution">
    <text evidence="1">The sequence shown here is derived from an EMBL/GenBank/DDBJ whole genome shotgun (WGS) entry which is preliminary data.</text>
</comment>
<dbReference type="Pfam" id="PF06908">
    <property type="entry name" value="YpsA"/>
    <property type="match status" value="1"/>
</dbReference>
<dbReference type="GeneID" id="93152968"/>
<reference evidence="1 2" key="1">
    <citation type="submission" date="2010-01" db="EMBL/GenBank/DDBJ databases">
        <authorList>
            <person name="Weinstock G."/>
            <person name="Sodergren E."/>
            <person name="Clifton S."/>
            <person name="Fulton L."/>
            <person name="Fulton B."/>
            <person name="Courtney L."/>
            <person name="Fronick C."/>
            <person name="Harrison M."/>
            <person name="Strong C."/>
            <person name="Farmer C."/>
            <person name="Delahaunty K."/>
            <person name="Markovic C."/>
            <person name="Hall O."/>
            <person name="Minx P."/>
            <person name="Tomlinson C."/>
            <person name="Mitreva M."/>
            <person name="Nelson J."/>
            <person name="Hou S."/>
            <person name="Wollam A."/>
            <person name="Pepin K.H."/>
            <person name="Johnson M."/>
            <person name="Bhonagiri V."/>
            <person name="Nash W.E."/>
            <person name="Warren W."/>
            <person name="Chinwalla A."/>
            <person name="Mardis E.R."/>
            <person name="Wilson R.K."/>
        </authorList>
    </citation>
    <scope>NUCLEOTIDE SEQUENCE [LARGE SCALE GENOMIC DNA]</scope>
    <source>
        <strain evidence="1 2">DSM 13479</strain>
    </source>
</reference>
<dbReference type="InterPro" id="IPR010697">
    <property type="entry name" value="YspA"/>
</dbReference>
<sequence>MEKLACTVIGHKPTRFKFKYKENYSLCKRIKNAMAEQVKILHAIGVRRFYISGSLGVGIWAGELILRLKERPGYGDIEFCIVFPYEGYDANWDERSRKRMNFLKKHSAECITIRGADGREGFFRQNYYMVDQAQHMVAIYDGNHTVKSVTGQTVKYAMRKGLKIVYIHPDTAKIL</sequence>